<keyword evidence="4" id="KW-0482">Metalloprotease</keyword>
<keyword evidence="1" id="KW-0732">Signal</keyword>
<dbReference type="CDD" id="cd04276">
    <property type="entry name" value="ZnMc_MMP_like_2"/>
    <property type="match status" value="1"/>
</dbReference>
<feature type="chain" id="PRO_5046730889" evidence="1">
    <location>
        <begin position="22"/>
        <end position="914"/>
    </location>
</feature>
<accession>A0ABP9R6W2</accession>
<keyword evidence="4" id="KW-0378">Hydrolase</keyword>
<proteinExistence type="predicted"/>
<keyword evidence="4" id="KW-0645">Protease</keyword>
<dbReference type="SUPFAM" id="SSF55486">
    <property type="entry name" value="Metalloproteases ('zincins'), catalytic domain"/>
    <property type="match status" value="1"/>
</dbReference>
<dbReference type="Pfam" id="PF16313">
    <property type="entry name" value="DUF4953"/>
    <property type="match status" value="1"/>
</dbReference>
<feature type="domain" description="DUF5117" evidence="3">
    <location>
        <begin position="173"/>
        <end position="342"/>
    </location>
</feature>
<protein>
    <submittedName>
        <fullName evidence="4">Zinc-dependent metalloprotease</fullName>
    </submittedName>
</protein>
<reference evidence="5" key="1">
    <citation type="journal article" date="2019" name="Int. J. Syst. Evol. Microbiol.">
        <title>The Global Catalogue of Microorganisms (GCM) 10K type strain sequencing project: providing services to taxonomists for standard genome sequencing and annotation.</title>
        <authorList>
            <consortium name="The Broad Institute Genomics Platform"/>
            <consortium name="The Broad Institute Genome Sequencing Center for Infectious Disease"/>
            <person name="Wu L."/>
            <person name="Ma J."/>
        </authorList>
    </citation>
    <scope>NUCLEOTIDE SEQUENCE [LARGE SCALE GENOMIC DNA]</scope>
    <source>
        <strain evidence="5">JCM 18715</strain>
    </source>
</reference>
<dbReference type="InterPro" id="IPR033413">
    <property type="entry name" value="DUF5117"/>
</dbReference>
<organism evidence="4 5">
    <name type="scientific">Viridibacterium curvum</name>
    <dbReference type="NCBI Taxonomy" id="1101404"/>
    <lineage>
        <taxon>Bacteria</taxon>
        <taxon>Pseudomonadati</taxon>
        <taxon>Pseudomonadota</taxon>
        <taxon>Betaproteobacteria</taxon>
        <taxon>Rhodocyclales</taxon>
        <taxon>Rhodocyclaceae</taxon>
        <taxon>Viridibacterium</taxon>
    </lineage>
</organism>
<dbReference type="GO" id="GO:0008237">
    <property type="term" value="F:metallopeptidase activity"/>
    <property type="evidence" value="ECO:0007669"/>
    <property type="project" value="UniProtKB-KW"/>
</dbReference>
<evidence type="ECO:0000256" key="1">
    <source>
        <dbReference type="SAM" id="SignalP"/>
    </source>
</evidence>
<keyword evidence="5" id="KW-1185">Reference proteome</keyword>
<dbReference type="Proteomes" id="UP001500547">
    <property type="component" value="Unassembled WGS sequence"/>
</dbReference>
<evidence type="ECO:0000313" key="4">
    <source>
        <dbReference type="EMBL" id="GAA5172515.1"/>
    </source>
</evidence>
<evidence type="ECO:0000259" key="3">
    <source>
        <dbReference type="Pfam" id="PF17148"/>
    </source>
</evidence>
<feature type="domain" description="EcxA zinc-binding" evidence="2">
    <location>
        <begin position="507"/>
        <end position="830"/>
    </location>
</feature>
<feature type="signal peptide" evidence="1">
    <location>
        <begin position="1"/>
        <end position="21"/>
    </location>
</feature>
<dbReference type="InterPro" id="IPR024079">
    <property type="entry name" value="MetalloPept_cat_dom_sf"/>
</dbReference>
<dbReference type="Pfam" id="PF17148">
    <property type="entry name" value="DUF5117"/>
    <property type="match status" value="1"/>
</dbReference>
<sequence length="914" mass="100648">MQTDRKVIVLAHALSALLASALLIACSTTDTPAPAAQANRQPVAASAPLAAQAAASSPVAASAPAAGSAPAAASAPAARPPSNPNLKPFAELTRDFKRLEGFLNVWVKDGRYLVELGEKDFDKPFFFMSHRSQGLGERRLWPGLLLDNSIGVFRQIPGDRVQWVERNSRFIAPGNKVMERNIAQGFSESTIGTFTVLSLPHPTSKAVLIDISQVLLNDIAAGGMQLEYAFRLPYAQDRNNSLITEARSNKDETTFEVRLQFLLARSLVQQPGQPPLSLPTTVPDPRSLTLGFHYSFSALPDAMRPRVADPRVGYFMESIADYRDELSTRDAEHYIARWRLEKQSEAAAESEPKQPITFWLDRNIPERYRDTVREGVLMWNAAFERIGFKNAIVVKQQADDASFDTMDRQHASIRWYLAKDGDVSIGPTARDPRTGEILDADVLISDSFARGARQTIRNDITPAVPSPSGLHNHEACDYADALGEQLKDTIDHLVARGEMPADPEAIETYVRDYLRQLVAHEVGHALGLSHNFIASSAYTIAQLRDPDFVAKFGTSASVMDYIPSNIGLAGEKAVPYFPKVIGPYDFWAIEYGYTPLAIADEAAGLKRIASKAASDRNLAYANDLDADLGGTGSGLDPEVNRFDLGSDSQAWFERRVKIIRERIDWVAKRSPDDWDYSLARETIERSLRGLGATAGTLGKKIGGVRTTRNPSTRVASYTPVPTDEQRRALNSLTQALFQADSLQLPAGLLQRLPPDHLERWAGMGGGASFLPLANLIFDTQSAVLRQLTSDATLVRLVNIELLRTPGQPTLSIADLLGTLQGAIWSELDKPGQNIALTRRNLQRQWTTQLATWTARLGTTVPDMRSLVRVECLKLRTQLQKALKAKNYDLETRAHLEETLSMINEALEAKLLKLG</sequence>
<evidence type="ECO:0000259" key="2">
    <source>
        <dbReference type="Pfam" id="PF16313"/>
    </source>
</evidence>
<dbReference type="PANTHER" id="PTHR38478:SF1">
    <property type="entry name" value="ZINC DEPENDENT METALLOPROTEASE DOMAIN LIPOPROTEIN"/>
    <property type="match status" value="1"/>
</dbReference>
<evidence type="ECO:0000313" key="5">
    <source>
        <dbReference type="Proteomes" id="UP001500547"/>
    </source>
</evidence>
<dbReference type="InterPro" id="IPR034032">
    <property type="entry name" value="Zn_MMP-like_bac"/>
</dbReference>
<dbReference type="InterPro" id="IPR032534">
    <property type="entry name" value="EcxA_zinc-bd"/>
</dbReference>
<comment type="caution">
    <text evidence="4">The sequence shown here is derived from an EMBL/GenBank/DDBJ whole genome shotgun (WGS) entry which is preliminary data.</text>
</comment>
<dbReference type="PANTHER" id="PTHR38478">
    <property type="entry name" value="PEPTIDASE M1A AND M12B"/>
    <property type="match status" value="1"/>
</dbReference>
<name>A0ABP9R6W2_9RHOO</name>
<dbReference type="EMBL" id="BAABLD010000017">
    <property type="protein sequence ID" value="GAA5172515.1"/>
    <property type="molecule type" value="Genomic_DNA"/>
</dbReference>
<gene>
    <name evidence="4" type="ORF">GCM10025770_38850</name>
</gene>
<dbReference type="PROSITE" id="PS51257">
    <property type="entry name" value="PROKAR_LIPOPROTEIN"/>
    <property type="match status" value="1"/>
</dbReference>
<dbReference type="Gene3D" id="3.40.390.10">
    <property type="entry name" value="Collagenase (Catalytic Domain)"/>
    <property type="match status" value="1"/>
</dbReference>